<protein>
    <recommendedName>
        <fullName evidence="1">Methyltransferase type 12 domain-containing protein</fullName>
    </recommendedName>
</protein>
<proteinExistence type="predicted"/>
<sequence>MSAQHLNIEYKTNWLSEYFSAHRVQWDQFYPSERAVIEALNLGVDSDILDVGCGCGGLGLALREHFGVAQYEGVEINSAAAMAARRMNPAARIHEGDVLKISQQQLSGKTYDVVFSLSCIDWNVQFEDMLKVVWSHVKPGGRLVATFRLTDGPGCKDFGQSYQFMNADGLMQGERAAYVVSNAAELWGQLGQLGADRLSANGYWGKPSATAVTPYSRLCFVALSLRKRPAGAVVAAMEMQLQLPQDIVGSLGGGIR</sequence>
<dbReference type="Pfam" id="PF08242">
    <property type="entry name" value="Methyltransf_12"/>
    <property type="match status" value="1"/>
</dbReference>
<reference evidence="2" key="1">
    <citation type="journal article" date="2010" name="Nature">
        <title>The Dynamic genome of Hydra.</title>
        <authorList>
            <person name="Chapman J.A."/>
            <person name="Kirkness E.F."/>
            <person name="Simakov O."/>
            <person name="Hampson S.E."/>
            <person name="Mitros T."/>
            <person name="Weinmaier T."/>
            <person name="Rattei T."/>
            <person name="Balasubramanian P.G."/>
            <person name="Borman J."/>
            <person name="Busam D."/>
            <person name="Disbennett K."/>
            <person name="Pfannkoch C."/>
            <person name="Sumin N."/>
            <person name="Sutton G."/>
            <person name="Viswanathan L."/>
            <person name="Walenz B."/>
            <person name="Goodstein D.M."/>
            <person name="Hellsten U."/>
            <person name="Kawashima T."/>
            <person name="Prochnik S.E."/>
            <person name="Putnam N.H."/>
            <person name="Shu S."/>
            <person name="Blumberg B."/>
            <person name="Dana C.E."/>
            <person name="Gee L."/>
            <person name="Kibler D.F."/>
            <person name="Law L."/>
            <person name="Lindgens D."/>
            <person name="Martinez D.E."/>
            <person name="Peng J."/>
            <person name="Wigge P.A."/>
            <person name="Bertulat B."/>
            <person name="Guder C."/>
            <person name="Nakamura Y."/>
            <person name="Ozbek S."/>
            <person name="Watanabe H."/>
            <person name="Khalturin K."/>
            <person name="Hemmrich G."/>
            <person name="Franke A."/>
            <person name="Augustin R."/>
            <person name="Fraune S."/>
            <person name="Hayakawa E."/>
            <person name="Hayakawa S."/>
            <person name="Hirose M."/>
            <person name="Hwang J."/>
            <person name="Ikeo K."/>
            <person name="Nishimiya-Fujisawa C."/>
            <person name="Ogura A."/>
            <person name="Takahashi T."/>
            <person name="Steinmetz P.R."/>
            <person name="Zhang X."/>
            <person name="Aufschnaiter R."/>
            <person name="Eder M.K."/>
            <person name="Gorny A.K."/>
            <person name="Salvenmoser W."/>
            <person name="Heimberg A.M."/>
            <person name="Wheeler B.M."/>
            <person name="Peterson K.J."/>
            <person name="Boettger A."/>
            <person name="Tischler P."/>
            <person name="Wolf A."/>
            <person name="Gojobori T."/>
            <person name="Remington K.A."/>
            <person name="Strausberg R.L."/>
            <person name="Venter J."/>
            <person name="Technau U."/>
            <person name="Hobmayer B."/>
            <person name="Bosch T.C."/>
            <person name="Holstein T.W."/>
            <person name="Fujisawa T."/>
            <person name="Bode H.R."/>
            <person name="David C.N."/>
            <person name="Rokhsar D.S."/>
            <person name="Steele R.E."/>
        </authorList>
    </citation>
    <scope>NUCLEOTIDE SEQUENCE</scope>
</reference>
<evidence type="ECO:0000313" key="2">
    <source>
        <dbReference type="EMBL" id="CBA31318.1"/>
    </source>
</evidence>
<dbReference type="PANTHER" id="PTHR43861:SF1">
    <property type="entry name" value="TRANS-ACONITATE 2-METHYLTRANSFERASE"/>
    <property type="match status" value="1"/>
</dbReference>
<name>C9YDJ5_CURXX</name>
<gene>
    <name evidence="2" type="ORF">Csp_F36920</name>
</gene>
<accession>C9YDJ5</accession>
<evidence type="ECO:0000259" key="1">
    <source>
        <dbReference type="Pfam" id="PF08242"/>
    </source>
</evidence>
<dbReference type="CDD" id="cd02440">
    <property type="entry name" value="AdoMet_MTases"/>
    <property type="match status" value="1"/>
</dbReference>
<dbReference type="Gene3D" id="3.40.50.150">
    <property type="entry name" value="Vaccinia Virus protein VP39"/>
    <property type="match status" value="1"/>
</dbReference>
<organism evidence="2">
    <name type="scientific">Curvibacter symbiont subsp. Hydra magnipapillata</name>
    <dbReference type="NCBI Taxonomy" id="667019"/>
    <lineage>
        <taxon>Bacteria</taxon>
        <taxon>Pseudomonadati</taxon>
        <taxon>Pseudomonadota</taxon>
        <taxon>Betaproteobacteria</taxon>
        <taxon>Burkholderiales</taxon>
        <taxon>Comamonadaceae</taxon>
        <taxon>Curvibacter</taxon>
    </lineage>
</organism>
<dbReference type="InterPro" id="IPR029063">
    <property type="entry name" value="SAM-dependent_MTases_sf"/>
</dbReference>
<dbReference type="PANTHER" id="PTHR43861">
    <property type="entry name" value="TRANS-ACONITATE 2-METHYLTRANSFERASE-RELATED"/>
    <property type="match status" value="1"/>
</dbReference>
<dbReference type="InterPro" id="IPR013217">
    <property type="entry name" value="Methyltransf_12"/>
</dbReference>
<dbReference type="EMBL" id="FN543106">
    <property type="protein sequence ID" value="CBA31318.1"/>
    <property type="molecule type" value="Genomic_DNA"/>
</dbReference>
<dbReference type="AlphaFoldDB" id="C9YDJ5"/>
<dbReference type="SUPFAM" id="SSF53335">
    <property type="entry name" value="S-adenosyl-L-methionine-dependent methyltransferases"/>
    <property type="match status" value="1"/>
</dbReference>
<feature type="domain" description="Methyltransferase type 12" evidence="1">
    <location>
        <begin position="49"/>
        <end position="143"/>
    </location>
</feature>